<feature type="transmembrane region" description="Helical" evidence="8">
    <location>
        <begin position="103"/>
        <end position="126"/>
    </location>
</feature>
<dbReference type="InterPro" id="IPR000515">
    <property type="entry name" value="MetI-like"/>
</dbReference>
<gene>
    <name evidence="11" type="ORF">ACFPUY_23885</name>
</gene>
<feature type="region of interest" description="Disordered" evidence="9">
    <location>
        <begin position="281"/>
        <end position="321"/>
    </location>
</feature>
<dbReference type="PROSITE" id="PS50928">
    <property type="entry name" value="ABC_TM1"/>
    <property type="match status" value="1"/>
</dbReference>
<dbReference type="Pfam" id="PF00528">
    <property type="entry name" value="BPD_transp_1"/>
    <property type="match status" value="1"/>
</dbReference>
<organism evidence="11 12">
    <name type="scientific">Nonomuraea harbinensis</name>
    <dbReference type="NCBI Taxonomy" id="1286938"/>
    <lineage>
        <taxon>Bacteria</taxon>
        <taxon>Bacillati</taxon>
        <taxon>Actinomycetota</taxon>
        <taxon>Actinomycetes</taxon>
        <taxon>Streptosporangiales</taxon>
        <taxon>Streptosporangiaceae</taxon>
        <taxon>Nonomuraea</taxon>
    </lineage>
</organism>
<keyword evidence="5 8" id="KW-0812">Transmembrane</keyword>
<dbReference type="Proteomes" id="UP001596096">
    <property type="component" value="Unassembled WGS sequence"/>
</dbReference>
<dbReference type="EMBL" id="JBHSNW010000012">
    <property type="protein sequence ID" value="MFC5818155.1"/>
    <property type="molecule type" value="Genomic_DNA"/>
</dbReference>
<evidence type="ECO:0000256" key="1">
    <source>
        <dbReference type="ARBA" id="ARBA00004651"/>
    </source>
</evidence>
<keyword evidence="6 8" id="KW-1133">Transmembrane helix</keyword>
<feature type="transmembrane region" description="Helical" evidence="8">
    <location>
        <begin position="146"/>
        <end position="168"/>
    </location>
</feature>
<name>A0ABW1BZZ7_9ACTN</name>
<protein>
    <submittedName>
        <fullName evidence="11">ABC transporter permease</fullName>
    </submittedName>
</protein>
<evidence type="ECO:0000256" key="8">
    <source>
        <dbReference type="RuleBase" id="RU363032"/>
    </source>
</evidence>
<feature type="domain" description="ABC transmembrane type-1" evidence="10">
    <location>
        <begin position="63"/>
        <end position="271"/>
    </location>
</feature>
<evidence type="ECO:0000256" key="9">
    <source>
        <dbReference type="SAM" id="MobiDB-lite"/>
    </source>
</evidence>
<dbReference type="InterPro" id="IPR051789">
    <property type="entry name" value="Bact_Polyamine_Transport"/>
</dbReference>
<comment type="subcellular location">
    <subcellularLocation>
        <location evidence="1 8">Cell membrane</location>
        <topology evidence="1 8">Multi-pass membrane protein</topology>
    </subcellularLocation>
</comment>
<accession>A0ABW1BZZ7</accession>
<evidence type="ECO:0000313" key="12">
    <source>
        <dbReference type="Proteomes" id="UP001596096"/>
    </source>
</evidence>
<reference evidence="12" key="1">
    <citation type="journal article" date="2019" name="Int. J. Syst. Evol. Microbiol.">
        <title>The Global Catalogue of Microorganisms (GCM) 10K type strain sequencing project: providing services to taxonomists for standard genome sequencing and annotation.</title>
        <authorList>
            <consortium name="The Broad Institute Genomics Platform"/>
            <consortium name="The Broad Institute Genome Sequencing Center for Infectious Disease"/>
            <person name="Wu L."/>
            <person name="Ma J."/>
        </authorList>
    </citation>
    <scope>NUCLEOTIDE SEQUENCE [LARGE SCALE GENOMIC DNA]</scope>
    <source>
        <strain evidence="12">CGMCC 4.7106</strain>
    </source>
</reference>
<feature type="transmembrane region" description="Helical" evidence="8">
    <location>
        <begin position="202"/>
        <end position="226"/>
    </location>
</feature>
<evidence type="ECO:0000313" key="11">
    <source>
        <dbReference type="EMBL" id="MFC5818155.1"/>
    </source>
</evidence>
<evidence type="ECO:0000256" key="2">
    <source>
        <dbReference type="ARBA" id="ARBA00007069"/>
    </source>
</evidence>
<evidence type="ECO:0000256" key="6">
    <source>
        <dbReference type="ARBA" id="ARBA00022989"/>
    </source>
</evidence>
<sequence length="321" mass="34479">MKTARFDRLLSGYALLVYLFLFVPIAVVVVFSFNSGRHVTQLEGLSLTWYEQAWTDPFILEALRNSLQISTASAVIATLFGTAAAIGVTGLRPRAQRTIEMMTYVAVVIPAIVLGLSLLLAFVTFADWLNPWLAYLWPGDTPPELGLGKISVIAGESVFGIAVVMIVLKARIAQMDASLRNASADLYAPPLRTLFQVTLPQLGSAIFGGFILAFTFAFDDFIIAFFTRGQSQTLPILLFSSIRRGVSPAINAIASVLILVTLLALLLALFVLTRRGRSTAGAIPEESAQEPPARGGGSPASGTPSGGQARVADPQPERVRR</sequence>
<dbReference type="RefSeq" id="WP_219545991.1">
    <property type="nucleotide sequence ID" value="NZ_JAHKRN010000020.1"/>
</dbReference>
<proteinExistence type="inferred from homology"/>
<evidence type="ECO:0000256" key="3">
    <source>
        <dbReference type="ARBA" id="ARBA00022448"/>
    </source>
</evidence>
<evidence type="ECO:0000256" key="4">
    <source>
        <dbReference type="ARBA" id="ARBA00022475"/>
    </source>
</evidence>
<keyword evidence="3 8" id="KW-0813">Transport</keyword>
<dbReference type="CDD" id="cd06261">
    <property type="entry name" value="TM_PBP2"/>
    <property type="match status" value="1"/>
</dbReference>
<feature type="compositionally biased region" description="Low complexity" evidence="9">
    <location>
        <begin position="300"/>
        <end position="309"/>
    </location>
</feature>
<comment type="similarity">
    <text evidence="2">Belongs to the binding-protein-dependent transport system permease family. CysTW subfamily.</text>
</comment>
<keyword evidence="7 8" id="KW-0472">Membrane</keyword>
<dbReference type="PANTHER" id="PTHR43848:SF2">
    <property type="entry name" value="PUTRESCINE TRANSPORT SYSTEM PERMEASE PROTEIN POTI"/>
    <property type="match status" value="1"/>
</dbReference>
<comment type="caution">
    <text evidence="11">The sequence shown here is derived from an EMBL/GenBank/DDBJ whole genome shotgun (WGS) entry which is preliminary data.</text>
</comment>
<evidence type="ECO:0000259" key="10">
    <source>
        <dbReference type="PROSITE" id="PS50928"/>
    </source>
</evidence>
<feature type="transmembrane region" description="Helical" evidence="8">
    <location>
        <begin position="12"/>
        <end position="33"/>
    </location>
</feature>
<keyword evidence="12" id="KW-1185">Reference proteome</keyword>
<keyword evidence="4" id="KW-1003">Cell membrane</keyword>
<dbReference type="PANTHER" id="PTHR43848">
    <property type="entry name" value="PUTRESCINE TRANSPORT SYSTEM PERMEASE PROTEIN POTI"/>
    <property type="match status" value="1"/>
</dbReference>
<evidence type="ECO:0000256" key="5">
    <source>
        <dbReference type="ARBA" id="ARBA00022692"/>
    </source>
</evidence>
<evidence type="ECO:0000256" key="7">
    <source>
        <dbReference type="ARBA" id="ARBA00023136"/>
    </source>
</evidence>
<feature type="transmembrane region" description="Helical" evidence="8">
    <location>
        <begin position="67"/>
        <end position="91"/>
    </location>
</feature>
<feature type="transmembrane region" description="Helical" evidence="8">
    <location>
        <begin position="246"/>
        <end position="272"/>
    </location>
</feature>